<dbReference type="InterPro" id="IPR051020">
    <property type="entry name" value="ALDH-related_metabolic_enz"/>
</dbReference>
<dbReference type="InterPro" id="IPR015590">
    <property type="entry name" value="Aldehyde_DH_dom"/>
</dbReference>
<proteinExistence type="inferred from homology"/>
<dbReference type="Pfam" id="PF00171">
    <property type="entry name" value="Aldedh"/>
    <property type="match status" value="1"/>
</dbReference>
<evidence type="ECO:0000259" key="3">
    <source>
        <dbReference type="Pfam" id="PF00171"/>
    </source>
</evidence>
<evidence type="ECO:0000256" key="1">
    <source>
        <dbReference type="ARBA" id="ARBA00009986"/>
    </source>
</evidence>
<dbReference type="Gene3D" id="3.40.605.10">
    <property type="entry name" value="Aldehyde Dehydrogenase, Chain A, domain 1"/>
    <property type="match status" value="1"/>
</dbReference>
<dbReference type="AlphaFoldDB" id="A0A840QU87"/>
<dbReference type="SUPFAM" id="SSF53720">
    <property type="entry name" value="ALDH-like"/>
    <property type="match status" value="1"/>
</dbReference>
<feature type="domain" description="Aldehyde dehydrogenase" evidence="3">
    <location>
        <begin position="16"/>
        <end position="471"/>
    </location>
</feature>
<accession>A0A840QU87</accession>
<dbReference type="PANTHER" id="PTHR42991">
    <property type="entry name" value="ALDEHYDE DEHYDROGENASE"/>
    <property type="match status" value="1"/>
</dbReference>
<dbReference type="FunFam" id="3.40.605.10:FF:000007">
    <property type="entry name" value="NAD/NADP-dependent betaine aldehyde dehydrogenase"/>
    <property type="match status" value="1"/>
</dbReference>
<sequence length="479" mass="51762">MLKKGWFINGEEKVVSETYEIFHPHTEEKLADVAYSSKKMMSEAIEAATNSFPIIKDLSCRERADILFQAATLLEEEKEEVALIICDEAAKPISAARGEVDRTIQTLQFSGEEAKKLAGEYVPLAAGKGGEGRDAYTIHEPIGVIGAITPFNFPLNLTTHKAGPAVATGNPIIIKPAEQTPLSSLYLADLLTRAGLPKGAIAVVPGDGPPLGEVLLEDERVKKISFTGSPEVGKQIKKNAGLKKVTLELGSNSAMYVDESVADDLDTVVNQAVNGAFAYNGQVCLSTQRIYVHEKIASTFKDKFTKNAKNVAFGDPRDENTQVSSLIKRAAQQRVLQWIDESVNSGAELLIGGTPEANGVHPTALANVNEALNISCKEVFGPVVLINEVQSSEEALTAMNNSNYGLNAGVFTNHLSQALNMAHSLEVGQVMINDVPTLRFDHMPYGGVKDSGYGREGIKYAMEEMTELKMISLNYTFGN</sequence>
<name>A0A840QU87_9BACI</name>
<dbReference type="GO" id="GO:0008911">
    <property type="term" value="F:lactaldehyde dehydrogenase (NAD+) activity"/>
    <property type="evidence" value="ECO:0007669"/>
    <property type="project" value="TreeGrafter"/>
</dbReference>
<organism evidence="4 5">
    <name type="scientific">Texcoconibacillus texcoconensis</name>
    <dbReference type="NCBI Taxonomy" id="1095777"/>
    <lineage>
        <taxon>Bacteria</taxon>
        <taxon>Bacillati</taxon>
        <taxon>Bacillota</taxon>
        <taxon>Bacilli</taxon>
        <taxon>Bacillales</taxon>
        <taxon>Bacillaceae</taxon>
        <taxon>Texcoconibacillus</taxon>
    </lineage>
</organism>
<comment type="similarity">
    <text evidence="1">Belongs to the aldehyde dehydrogenase family.</text>
</comment>
<protein>
    <submittedName>
        <fullName evidence="4">Acyl-CoA reductase-like NAD-dependent aldehyde dehydrogenase</fullName>
    </submittedName>
</protein>
<dbReference type="InterPro" id="IPR016163">
    <property type="entry name" value="Ald_DH_C"/>
</dbReference>
<reference evidence="4 5" key="1">
    <citation type="submission" date="2020-08" db="EMBL/GenBank/DDBJ databases">
        <title>Genomic Encyclopedia of Type Strains, Phase IV (KMG-IV): sequencing the most valuable type-strain genomes for metagenomic binning, comparative biology and taxonomic classification.</title>
        <authorList>
            <person name="Goeker M."/>
        </authorList>
    </citation>
    <scope>NUCLEOTIDE SEQUENCE [LARGE SCALE GENOMIC DNA]</scope>
    <source>
        <strain evidence="4 5">DSM 24696</strain>
    </source>
</reference>
<keyword evidence="5" id="KW-1185">Reference proteome</keyword>
<evidence type="ECO:0000313" key="4">
    <source>
        <dbReference type="EMBL" id="MBB5174873.1"/>
    </source>
</evidence>
<keyword evidence="2" id="KW-0560">Oxidoreductase</keyword>
<dbReference type="InterPro" id="IPR016161">
    <property type="entry name" value="Ald_DH/histidinol_DH"/>
</dbReference>
<evidence type="ECO:0000313" key="5">
    <source>
        <dbReference type="Proteomes" id="UP000551878"/>
    </source>
</evidence>
<dbReference type="EMBL" id="JACHHB010000017">
    <property type="protein sequence ID" value="MBB5174873.1"/>
    <property type="molecule type" value="Genomic_DNA"/>
</dbReference>
<dbReference type="Proteomes" id="UP000551878">
    <property type="component" value="Unassembled WGS sequence"/>
</dbReference>
<comment type="caution">
    <text evidence="4">The sequence shown here is derived from an EMBL/GenBank/DDBJ whole genome shotgun (WGS) entry which is preliminary data.</text>
</comment>
<evidence type="ECO:0000256" key="2">
    <source>
        <dbReference type="ARBA" id="ARBA00023002"/>
    </source>
</evidence>
<dbReference type="Gene3D" id="3.40.309.10">
    <property type="entry name" value="Aldehyde Dehydrogenase, Chain A, domain 2"/>
    <property type="match status" value="1"/>
</dbReference>
<dbReference type="RefSeq" id="WP_184665274.1">
    <property type="nucleotide sequence ID" value="NZ_JACHHB010000017.1"/>
</dbReference>
<dbReference type="PANTHER" id="PTHR42991:SF1">
    <property type="entry name" value="ALDEHYDE DEHYDROGENASE"/>
    <property type="match status" value="1"/>
</dbReference>
<dbReference type="InterPro" id="IPR016162">
    <property type="entry name" value="Ald_DH_N"/>
</dbReference>
<gene>
    <name evidence="4" type="ORF">HNQ41_003096</name>
</gene>